<evidence type="ECO:0000256" key="1">
    <source>
        <dbReference type="SAM" id="Phobius"/>
    </source>
</evidence>
<dbReference type="Proteomes" id="UP000663836">
    <property type="component" value="Unassembled WGS sequence"/>
</dbReference>
<name>A0A814WVK8_9BILA</name>
<gene>
    <name evidence="7" type="ORF">JBS370_LOCUS25174</name>
    <name evidence="6" type="ORF">JXQ802_LOCUS28918</name>
    <name evidence="2" type="ORF">PYM288_LOCUS14057</name>
    <name evidence="4" type="ORF">RFH988_LOCUS24950</name>
    <name evidence="5" type="ORF">SEV965_LOCUS24878</name>
    <name evidence="3" type="ORF">ZHD862_LOCUS19423</name>
</gene>
<feature type="transmembrane region" description="Helical" evidence="1">
    <location>
        <begin position="80"/>
        <end position="100"/>
    </location>
</feature>
<evidence type="ECO:0000313" key="6">
    <source>
        <dbReference type="EMBL" id="CAF1289469.1"/>
    </source>
</evidence>
<evidence type="ECO:0000313" key="8">
    <source>
        <dbReference type="Proteomes" id="UP000663870"/>
    </source>
</evidence>
<keyword evidence="8" id="KW-1185">Reference proteome</keyword>
<dbReference type="EMBL" id="CAJNOH010000298">
    <property type="protein sequence ID" value="CAF0989869.1"/>
    <property type="molecule type" value="Genomic_DNA"/>
</dbReference>
<dbReference type="EMBL" id="CAJOBD010004110">
    <property type="protein sequence ID" value="CAF3980899.1"/>
    <property type="molecule type" value="Genomic_DNA"/>
</dbReference>
<dbReference type="Proteomes" id="UP000663882">
    <property type="component" value="Unassembled WGS sequence"/>
</dbReference>
<reference evidence="4" key="1">
    <citation type="submission" date="2021-02" db="EMBL/GenBank/DDBJ databases">
        <authorList>
            <person name="Nowell W R."/>
        </authorList>
    </citation>
    <scope>NUCLEOTIDE SEQUENCE</scope>
</reference>
<evidence type="ECO:0000313" key="7">
    <source>
        <dbReference type="EMBL" id="CAF3980899.1"/>
    </source>
</evidence>
<dbReference type="Proteomes" id="UP000663889">
    <property type="component" value="Unassembled WGS sequence"/>
</dbReference>
<keyword evidence="1" id="KW-0812">Transmembrane</keyword>
<dbReference type="EMBL" id="CAJNOO010001860">
    <property type="protein sequence ID" value="CAF1207611.1"/>
    <property type="molecule type" value="Genomic_DNA"/>
</dbReference>
<keyword evidence="1" id="KW-0472">Membrane</keyword>
<comment type="caution">
    <text evidence="4">The sequence shown here is derived from an EMBL/GenBank/DDBJ whole genome shotgun (WGS) entry which is preliminary data.</text>
</comment>
<dbReference type="Proteomes" id="UP000663864">
    <property type="component" value="Unassembled WGS sequence"/>
</dbReference>
<proteinExistence type="predicted"/>
<dbReference type="EMBL" id="CAJNOU010001953">
    <property type="protein sequence ID" value="CAF1273535.1"/>
    <property type="molecule type" value="Genomic_DNA"/>
</dbReference>
<evidence type="ECO:0000313" key="3">
    <source>
        <dbReference type="EMBL" id="CAF1136724.1"/>
    </source>
</evidence>
<dbReference type="OrthoDB" id="10031489at2759"/>
<evidence type="ECO:0000313" key="2">
    <source>
        <dbReference type="EMBL" id="CAF0989869.1"/>
    </source>
</evidence>
<evidence type="ECO:0000313" key="4">
    <source>
        <dbReference type="EMBL" id="CAF1207611.1"/>
    </source>
</evidence>
<dbReference type="AlphaFoldDB" id="A0A814WVK8"/>
<organism evidence="4 9">
    <name type="scientific">Rotaria sordida</name>
    <dbReference type="NCBI Taxonomy" id="392033"/>
    <lineage>
        <taxon>Eukaryota</taxon>
        <taxon>Metazoa</taxon>
        <taxon>Spiralia</taxon>
        <taxon>Gnathifera</taxon>
        <taxon>Rotifera</taxon>
        <taxon>Eurotatoria</taxon>
        <taxon>Bdelloidea</taxon>
        <taxon>Philodinida</taxon>
        <taxon>Philodinidae</taxon>
        <taxon>Rotaria</taxon>
    </lineage>
</organism>
<evidence type="ECO:0000313" key="5">
    <source>
        <dbReference type="EMBL" id="CAF1273535.1"/>
    </source>
</evidence>
<evidence type="ECO:0000313" key="9">
    <source>
        <dbReference type="Proteomes" id="UP000663882"/>
    </source>
</evidence>
<protein>
    <submittedName>
        <fullName evidence="4">Uncharacterized protein</fullName>
    </submittedName>
</protein>
<dbReference type="Proteomes" id="UP000663870">
    <property type="component" value="Unassembled WGS sequence"/>
</dbReference>
<keyword evidence="1" id="KW-1133">Transmembrane helix</keyword>
<accession>A0A814WVK8</accession>
<sequence length="145" mass="17536">MNEYHRLGIKNFKSIRHLGQIKLAFDLCTDDISAPQYVSFKGNDSNKKIQIFNNDKLKFDNIPIKKSTNNWLQNCQCSKILMNFIMNIFYLFFRILCIILKYTIYLIWYLFKILLYIIFRLLTESKLYCSKSVLCHPIRCYHHRF</sequence>
<dbReference type="EMBL" id="CAJNOT010001056">
    <property type="protein sequence ID" value="CAF1136724.1"/>
    <property type="molecule type" value="Genomic_DNA"/>
</dbReference>
<dbReference type="Proteomes" id="UP000663854">
    <property type="component" value="Unassembled WGS sequence"/>
</dbReference>
<dbReference type="EMBL" id="CAJNOL010001110">
    <property type="protein sequence ID" value="CAF1289469.1"/>
    <property type="molecule type" value="Genomic_DNA"/>
</dbReference>